<evidence type="ECO:0000313" key="4">
    <source>
        <dbReference type="Proteomes" id="UP000054596"/>
    </source>
</evidence>
<keyword evidence="4" id="KW-1185">Reference proteome</keyword>
<dbReference type="EMBL" id="FCOJ02000085">
    <property type="protein sequence ID" value="SAK93381.1"/>
    <property type="molecule type" value="Genomic_DNA"/>
</dbReference>
<feature type="chain" id="PRO_5007624076" evidence="1">
    <location>
        <begin position="28"/>
        <end position="296"/>
    </location>
</feature>
<keyword evidence="1" id="KW-0732">Signal</keyword>
<evidence type="ECO:0000259" key="2">
    <source>
        <dbReference type="Pfam" id="PF04773"/>
    </source>
</evidence>
<organism evidence="3 4">
    <name type="scientific">Caballeronia glebae</name>
    <dbReference type="NCBI Taxonomy" id="1777143"/>
    <lineage>
        <taxon>Bacteria</taxon>
        <taxon>Pseudomonadati</taxon>
        <taxon>Pseudomonadota</taxon>
        <taxon>Betaproteobacteria</taxon>
        <taxon>Burkholderiales</taxon>
        <taxon>Burkholderiaceae</taxon>
        <taxon>Caballeronia</taxon>
    </lineage>
</organism>
<dbReference type="Pfam" id="PF04773">
    <property type="entry name" value="FecR"/>
    <property type="match status" value="1"/>
</dbReference>
<feature type="signal peptide" evidence="1">
    <location>
        <begin position="1"/>
        <end position="27"/>
    </location>
</feature>
<dbReference type="RefSeq" id="WP_086973606.1">
    <property type="nucleotide sequence ID" value="NZ_FCOJ02000085.1"/>
</dbReference>
<comment type="caution">
    <text evidence="3">The sequence shown here is derived from an EMBL/GenBank/DDBJ whole genome shotgun (WGS) entry which is preliminary data.</text>
</comment>
<evidence type="ECO:0000256" key="1">
    <source>
        <dbReference type="SAM" id="SignalP"/>
    </source>
</evidence>
<dbReference type="Proteomes" id="UP000054596">
    <property type="component" value="Unassembled WGS sequence"/>
</dbReference>
<dbReference type="AlphaFoldDB" id="A0A158DFM5"/>
<proteinExistence type="predicted"/>
<dbReference type="OrthoDB" id="9109022at2"/>
<accession>A0A158DFM5</accession>
<evidence type="ECO:0000313" key="3">
    <source>
        <dbReference type="EMBL" id="SAK93381.1"/>
    </source>
</evidence>
<dbReference type="InterPro" id="IPR006860">
    <property type="entry name" value="FecR"/>
</dbReference>
<feature type="domain" description="FecR protein" evidence="2">
    <location>
        <begin position="60"/>
        <end position="152"/>
    </location>
</feature>
<sequence length="296" mass="31738">MNARTPLHTLRIVFALACLCTLHGAQAGQAMLLPDGAVTLIRATTVFIIDAPIALEPGDLLATDARASAQIEDADGTIIALGGDTRIAIDAGPRGDALALLSGWIKIARAHANAVAHLSIDTPTLDLDLRDGAAVLHVSRDTTAFFIETGSVTLALPEHADAHRQLDGEHYGERETGKPLDLRARPAASFIAAMPLPFRDPLVSVATPAKTKPAALTQGRPATYADLAGWLAAPLPIRRTFVARFRPLAQGEPFRSQVRQNLRELPEWRRVLCPPPAMPRRRALSPVQPQSTEVES</sequence>
<gene>
    <name evidence="3" type="ORF">AWB82_06704</name>
</gene>
<name>A0A158DFM5_9BURK</name>
<reference evidence="3" key="1">
    <citation type="submission" date="2016-01" db="EMBL/GenBank/DDBJ databases">
        <authorList>
            <person name="Peeters C."/>
        </authorList>
    </citation>
    <scope>NUCLEOTIDE SEQUENCE [LARGE SCALE GENOMIC DNA]</scope>
    <source>
        <strain evidence="3">LMG 29325</strain>
    </source>
</reference>
<protein>
    <submittedName>
        <fullName evidence="3">FecR protein</fullName>
    </submittedName>
</protein>
<dbReference type="STRING" id="1777143.AWB82_06704"/>